<dbReference type="HOGENOM" id="CLU_018595_0_0_1"/>
<protein>
    <submittedName>
        <fullName evidence="2">Uncharacterized protein</fullName>
    </submittedName>
</protein>
<reference evidence="3" key="2">
    <citation type="submission" date="2015-01" db="EMBL/GenBank/DDBJ databases">
        <title>Evolutionary Origins and Diversification of the Mycorrhizal Mutualists.</title>
        <authorList>
            <consortium name="DOE Joint Genome Institute"/>
            <consortium name="Mycorrhizal Genomics Consortium"/>
            <person name="Kohler A."/>
            <person name="Kuo A."/>
            <person name="Nagy L.G."/>
            <person name="Floudas D."/>
            <person name="Copeland A."/>
            <person name="Barry K.W."/>
            <person name="Cichocki N."/>
            <person name="Veneault-Fourrey C."/>
            <person name="LaButti K."/>
            <person name="Lindquist E.A."/>
            <person name="Lipzen A."/>
            <person name="Lundell T."/>
            <person name="Morin E."/>
            <person name="Murat C."/>
            <person name="Riley R."/>
            <person name="Ohm R."/>
            <person name="Sun H."/>
            <person name="Tunlid A."/>
            <person name="Henrissat B."/>
            <person name="Grigoriev I.V."/>
            <person name="Hibbett D.S."/>
            <person name="Martin F."/>
        </authorList>
    </citation>
    <scope>NUCLEOTIDE SEQUENCE [LARGE SCALE GENOMIC DNA]</scope>
    <source>
        <strain evidence="3">Foug A</strain>
    </source>
</reference>
<dbReference type="InParanoid" id="A0A0C3DE12"/>
<sequence length="624" mass="67885">MVKIPELTKDGQNWKIYCVKFLEVAATFDCLEVLAGRPYEGDDWDGCNALLCCMFMETVAPSIYFKIRRRTMHKNFKYLAKHFCDSEPIPRTNEFQCAGTAAAAETPENYPTSMNTATEQLVNANSDEDDLSTTQDPRTSTEAPAEGTSAKCAETTSVMLKSMLHKMQIKLQSSLPLTPRPPIDGEPCECKQEVADDVVTAGRMNQTAKMAKPQIVDVKRTTLLGGEPAERVSGVDEGDGDREYQSQIQQTNFYCEESCQRNENANENVPIAHGVPLEGEWTWCASGEASDSKGNANAFNAAIEHTDGSDESTETVNTKDIKLEGCKGGMDERASIDDADGSTGREVQPADTPNELEKLVTLSIKSEDPHSGEIPHMHLRGMNWRACNAEGLGSQVDMSKDQADWLESQADVLRGWMDTLTVSNHAEMAQMSCGNDPGMYLATGDARRIICETNGLAGHADTSTGQTDAPSVKTDARISANEPESVSIPQEKAKLPDLPMGTTRGHPDEPDGCRNHLNMSSIPMDSHSIEMDTQTAENETETIRTSEPTYRWRRVSAGGGDVYVPLDAPIKATSRMFAFRQVKSAVECIAEAVVGKTDGEVDGDQDGDGDDVDGTTSSDTVNST</sequence>
<reference evidence="2 3" key="1">
    <citation type="submission" date="2014-04" db="EMBL/GenBank/DDBJ databases">
        <authorList>
            <consortium name="DOE Joint Genome Institute"/>
            <person name="Kuo A."/>
            <person name="Kohler A."/>
            <person name="Nagy L.G."/>
            <person name="Floudas D."/>
            <person name="Copeland A."/>
            <person name="Barry K.W."/>
            <person name="Cichocki N."/>
            <person name="Veneault-Fourrey C."/>
            <person name="LaButti K."/>
            <person name="Lindquist E.A."/>
            <person name="Lipzen A."/>
            <person name="Lundell T."/>
            <person name="Morin E."/>
            <person name="Murat C."/>
            <person name="Sun H."/>
            <person name="Tunlid A."/>
            <person name="Henrissat B."/>
            <person name="Grigoriev I.V."/>
            <person name="Hibbett D.S."/>
            <person name="Martin F."/>
            <person name="Nordberg H.P."/>
            <person name="Cantor M.N."/>
            <person name="Hua S.X."/>
        </authorList>
    </citation>
    <scope>NUCLEOTIDE SEQUENCE [LARGE SCALE GENOMIC DNA]</scope>
    <source>
        <strain evidence="2 3">Foug A</strain>
    </source>
</reference>
<organism evidence="2 3">
    <name type="scientific">Scleroderma citrinum Foug A</name>
    <dbReference type="NCBI Taxonomy" id="1036808"/>
    <lineage>
        <taxon>Eukaryota</taxon>
        <taxon>Fungi</taxon>
        <taxon>Dikarya</taxon>
        <taxon>Basidiomycota</taxon>
        <taxon>Agaricomycotina</taxon>
        <taxon>Agaricomycetes</taxon>
        <taxon>Agaricomycetidae</taxon>
        <taxon>Boletales</taxon>
        <taxon>Sclerodermatineae</taxon>
        <taxon>Sclerodermataceae</taxon>
        <taxon>Scleroderma</taxon>
    </lineage>
</organism>
<evidence type="ECO:0000313" key="3">
    <source>
        <dbReference type="Proteomes" id="UP000053989"/>
    </source>
</evidence>
<feature type="region of interest" description="Disordered" evidence="1">
    <location>
        <begin position="125"/>
        <end position="150"/>
    </location>
</feature>
<dbReference type="EMBL" id="KN822157">
    <property type="protein sequence ID" value="KIM54336.1"/>
    <property type="molecule type" value="Genomic_DNA"/>
</dbReference>
<feature type="compositionally biased region" description="Polar residues" evidence="1">
    <location>
        <begin position="132"/>
        <end position="142"/>
    </location>
</feature>
<feature type="compositionally biased region" description="Basic and acidic residues" evidence="1">
    <location>
        <begin position="317"/>
        <end position="336"/>
    </location>
</feature>
<dbReference type="AlphaFoldDB" id="A0A0C3DE12"/>
<accession>A0A0C3DE12</accession>
<feature type="region of interest" description="Disordered" evidence="1">
    <location>
        <begin position="594"/>
        <end position="624"/>
    </location>
</feature>
<gene>
    <name evidence="2" type="ORF">SCLCIDRAFT_31202</name>
</gene>
<proteinExistence type="predicted"/>
<evidence type="ECO:0000313" key="2">
    <source>
        <dbReference type="EMBL" id="KIM54336.1"/>
    </source>
</evidence>
<evidence type="ECO:0000256" key="1">
    <source>
        <dbReference type="SAM" id="MobiDB-lite"/>
    </source>
</evidence>
<name>A0A0C3DE12_9AGAM</name>
<feature type="compositionally biased region" description="Acidic residues" evidence="1">
    <location>
        <begin position="600"/>
        <end position="613"/>
    </location>
</feature>
<dbReference type="Proteomes" id="UP000053989">
    <property type="component" value="Unassembled WGS sequence"/>
</dbReference>
<feature type="region of interest" description="Disordered" evidence="1">
    <location>
        <begin position="304"/>
        <end position="350"/>
    </location>
</feature>
<feature type="region of interest" description="Disordered" evidence="1">
    <location>
        <begin position="457"/>
        <end position="490"/>
    </location>
</feature>
<keyword evidence="3" id="KW-1185">Reference proteome</keyword>
<feature type="compositionally biased region" description="Low complexity" evidence="1">
    <location>
        <begin position="614"/>
        <end position="624"/>
    </location>
</feature>